<dbReference type="EMBL" id="QBKR01000001">
    <property type="protein sequence ID" value="PTX65045.1"/>
    <property type="molecule type" value="Genomic_DNA"/>
</dbReference>
<proteinExistence type="predicted"/>
<reference evidence="1 2" key="1">
    <citation type="submission" date="2018-04" db="EMBL/GenBank/DDBJ databases">
        <title>Genomic Encyclopedia of Archaeal and Bacterial Type Strains, Phase II (KMG-II): from individual species to whole genera.</title>
        <authorList>
            <person name="Goeker M."/>
        </authorList>
    </citation>
    <scope>NUCLEOTIDE SEQUENCE [LARGE SCALE GENOMIC DNA]</scope>
    <source>
        <strain evidence="1 2">DSM 45787</strain>
    </source>
</reference>
<protein>
    <submittedName>
        <fullName evidence="1">Uncharacterized protein</fullName>
    </submittedName>
</protein>
<evidence type="ECO:0000313" key="1">
    <source>
        <dbReference type="EMBL" id="PTX65045.1"/>
    </source>
</evidence>
<organism evidence="1 2">
    <name type="scientific">Melghirimyces profundicolus</name>
    <dbReference type="NCBI Taxonomy" id="1242148"/>
    <lineage>
        <taxon>Bacteria</taxon>
        <taxon>Bacillati</taxon>
        <taxon>Bacillota</taxon>
        <taxon>Bacilli</taxon>
        <taxon>Bacillales</taxon>
        <taxon>Thermoactinomycetaceae</taxon>
        <taxon>Melghirimyces</taxon>
    </lineage>
</organism>
<evidence type="ECO:0000313" key="2">
    <source>
        <dbReference type="Proteomes" id="UP000244240"/>
    </source>
</evidence>
<name>A0A2T6C9N7_9BACL</name>
<sequence>MEKEDSIIDFSRRRTRWQKEQFRAFHRLIRQLFRYVESETNLREKVRARHLFSSLTGVLPPGRKERKDEWFQIWYALDYLNIQGARHLDRYMEKYRSRLSDKDLQLMAALLASYFSVYRLEESDRRMRVVREAFRKGEKGDKVLGAGSSPSASGLYFLRPVKVGVQYTPLGPAVPVTPVQKEWMEEWLESVYRQEKEQRGQPSPLPWRMFMQQWGIGLIRWSDTKNS</sequence>
<comment type="caution">
    <text evidence="1">The sequence shown here is derived from an EMBL/GenBank/DDBJ whole genome shotgun (WGS) entry which is preliminary data.</text>
</comment>
<dbReference type="OrthoDB" id="2989520at2"/>
<dbReference type="RefSeq" id="WP_108021521.1">
    <property type="nucleotide sequence ID" value="NZ_QBKR01000001.1"/>
</dbReference>
<dbReference type="Proteomes" id="UP000244240">
    <property type="component" value="Unassembled WGS sequence"/>
</dbReference>
<keyword evidence="2" id="KW-1185">Reference proteome</keyword>
<dbReference type="AlphaFoldDB" id="A0A2T6C9N7"/>
<accession>A0A2T6C9N7</accession>
<gene>
    <name evidence="1" type="ORF">C8P63_101269</name>
</gene>